<evidence type="ECO:0000256" key="12">
    <source>
        <dbReference type="SAM" id="Phobius"/>
    </source>
</evidence>
<keyword evidence="2" id="KW-0813">Transport</keyword>
<keyword evidence="11" id="KW-0407">Ion channel</keyword>
<gene>
    <name evidence="14" type="ORF">D6029_04890</name>
</gene>
<feature type="transmembrane region" description="Helical" evidence="12">
    <location>
        <begin position="214"/>
        <end position="238"/>
    </location>
</feature>
<evidence type="ECO:0000256" key="10">
    <source>
        <dbReference type="ARBA" id="ARBA00023136"/>
    </source>
</evidence>
<keyword evidence="10 12" id="KW-0472">Membrane</keyword>
<reference evidence="14 15" key="1">
    <citation type="submission" date="2018-09" db="EMBL/GenBank/DDBJ databases">
        <title>Draft genome sequence of Buttiauxella izardii CCUG 35510T.</title>
        <authorList>
            <person name="Salva-Serra F."/>
            <person name="Marathe N."/>
            <person name="Moore E."/>
            <person name="Stadler-Svensson L."/>
            <person name="Engstrom-Jakobsson H."/>
        </authorList>
    </citation>
    <scope>NUCLEOTIDE SEQUENCE [LARGE SCALE GENOMIC DNA]</scope>
    <source>
        <strain evidence="14 15">CCUG 35510</strain>
    </source>
</reference>
<dbReference type="InterPro" id="IPR005821">
    <property type="entry name" value="Ion_trans_dom"/>
</dbReference>
<evidence type="ECO:0000256" key="11">
    <source>
        <dbReference type="ARBA" id="ARBA00023303"/>
    </source>
</evidence>
<dbReference type="Proteomes" id="UP000276295">
    <property type="component" value="Unassembled WGS sequence"/>
</dbReference>
<dbReference type="PANTHER" id="PTHR11537">
    <property type="entry name" value="VOLTAGE-GATED POTASSIUM CHANNEL"/>
    <property type="match status" value="1"/>
</dbReference>
<dbReference type="Gene3D" id="1.10.287.70">
    <property type="match status" value="1"/>
</dbReference>
<dbReference type="OrthoDB" id="9799090at2"/>
<evidence type="ECO:0000313" key="14">
    <source>
        <dbReference type="EMBL" id="RJT27215.1"/>
    </source>
</evidence>
<keyword evidence="7" id="KW-0630">Potassium</keyword>
<sequence>MITTARKQMYHLLFDQRTKSGRRFEAFCGLLALLSVLAVFVESGLGTQYHLTYDEWKLFVYLEIGFTLLFTLEYIFRVLCWPNPRKYVFSFWGIIDLATILPLYVLWLWPEIGVNYVFAWRAMRAIRVLRILKLLRYMPTLNTLWQAITNARHQLILFYAFIVIVMVVAGGLMYGIEGPPNGFTTLGTSVYWAVVTVTTVGYGDITPHTGAGRMVASILILIGYSVIAIPTGIITAHMTNELQKQRNARSCPRRCHKGNHDSEARFCKSCGSALPKLS</sequence>
<keyword evidence="6" id="KW-0851">Voltage-gated channel</keyword>
<dbReference type="GO" id="GO:0005249">
    <property type="term" value="F:voltage-gated potassium channel activity"/>
    <property type="evidence" value="ECO:0007669"/>
    <property type="project" value="InterPro"/>
</dbReference>
<evidence type="ECO:0000256" key="4">
    <source>
        <dbReference type="ARBA" id="ARBA00022692"/>
    </source>
</evidence>
<dbReference type="PANTHER" id="PTHR11537:SF254">
    <property type="entry name" value="POTASSIUM VOLTAGE-GATED CHANNEL PROTEIN SHAB"/>
    <property type="match status" value="1"/>
</dbReference>
<dbReference type="GO" id="GO:0001508">
    <property type="term" value="P:action potential"/>
    <property type="evidence" value="ECO:0007669"/>
    <property type="project" value="TreeGrafter"/>
</dbReference>
<accession>A0A3A5JYH6</accession>
<keyword evidence="15" id="KW-1185">Reference proteome</keyword>
<evidence type="ECO:0000256" key="2">
    <source>
        <dbReference type="ARBA" id="ARBA00022448"/>
    </source>
</evidence>
<dbReference type="InterPro" id="IPR028325">
    <property type="entry name" value="VG_K_chnl"/>
</dbReference>
<evidence type="ECO:0000256" key="5">
    <source>
        <dbReference type="ARBA" id="ARBA00022826"/>
    </source>
</evidence>
<dbReference type="SUPFAM" id="SSF81324">
    <property type="entry name" value="Voltage-gated potassium channels"/>
    <property type="match status" value="1"/>
</dbReference>
<evidence type="ECO:0000256" key="3">
    <source>
        <dbReference type="ARBA" id="ARBA00022538"/>
    </source>
</evidence>
<evidence type="ECO:0000313" key="15">
    <source>
        <dbReference type="Proteomes" id="UP000276295"/>
    </source>
</evidence>
<evidence type="ECO:0000256" key="9">
    <source>
        <dbReference type="ARBA" id="ARBA00023065"/>
    </source>
</evidence>
<dbReference type="Gene3D" id="1.20.120.350">
    <property type="entry name" value="Voltage-gated potassium channels. Chain C"/>
    <property type="match status" value="1"/>
</dbReference>
<feature type="transmembrane region" description="Helical" evidence="12">
    <location>
        <begin position="88"/>
        <end position="110"/>
    </location>
</feature>
<evidence type="ECO:0000256" key="6">
    <source>
        <dbReference type="ARBA" id="ARBA00022882"/>
    </source>
</evidence>
<feature type="domain" description="Ion transport" evidence="13">
    <location>
        <begin position="23"/>
        <end position="241"/>
    </location>
</feature>
<keyword evidence="8 12" id="KW-1133">Transmembrane helix</keyword>
<organism evidence="14 15">
    <name type="scientific">Buttiauxella izardii</name>
    <dbReference type="NCBI Taxonomy" id="82991"/>
    <lineage>
        <taxon>Bacteria</taxon>
        <taxon>Pseudomonadati</taxon>
        <taxon>Pseudomonadota</taxon>
        <taxon>Gammaproteobacteria</taxon>
        <taxon>Enterobacterales</taxon>
        <taxon>Enterobacteriaceae</taxon>
        <taxon>Buttiauxella</taxon>
    </lineage>
</organism>
<dbReference type="PRINTS" id="PR00169">
    <property type="entry name" value="KCHANNEL"/>
</dbReference>
<evidence type="ECO:0000256" key="1">
    <source>
        <dbReference type="ARBA" id="ARBA00004141"/>
    </source>
</evidence>
<keyword evidence="9" id="KW-0406">Ion transport</keyword>
<name>A0A3A5JYH6_9ENTR</name>
<evidence type="ECO:0000259" key="13">
    <source>
        <dbReference type="Pfam" id="PF00520"/>
    </source>
</evidence>
<dbReference type="AlphaFoldDB" id="A0A3A5JYH6"/>
<dbReference type="GO" id="GO:0008076">
    <property type="term" value="C:voltage-gated potassium channel complex"/>
    <property type="evidence" value="ECO:0007669"/>
    <property type="project" value="InterPro"/>
</dbReference>
<keyword evidence="4 12" id="KW-0812">Transmembrane</keyword>
<dbReference type="Pfam" id="PF00520">
    <property type="entry name" value="Ion_trans"/>
    <property type="match status" value="1"/>
</dbReference>
<comment type="caution">
    <text evidence="14">The sequence shown here is derived from an EMBL/GenBank/DDBJ whole genome shotgun (WGS) entry which is preliminary data.</text>
</comment>
<evidence type="ECO:0000256" key="7">
    <source>
        <dbReference type="ARBA" id="ARBA00022958"/>
    </source>
</evidence>
<feature type="transmembrane region" description="Helical" evidence="12">
    <location>
        <begin position="156"/>
        <end position="176"/>
    </location>
</feature>
<dbReference type="EMBL" id="QZWH01000006">
    <property type="protein sequence ID" value="RJT27215.1"/>
    <property type="molecule type" value="Genomic_DNA"/>
</dbReference>
<dbReference type="InterPro" id="IPR027359">
    <property type="entry name" value="Volt_channel_dom_sf"/>
</dbReference>
<protein>
    <submittedName>
        <fullName evidence="14">Ion transporter</fullName>
    </submittedName>
</protein>
<keyword evidence="5" id="KW-0631">Potassium channel</keyword>
<feature type="transmembrane region" description="Helical" evidence="12">
    <location>
        <begin position="58"/>
        <end position="76"/>
    </location>
</feature>
<proteinExistence type="predicted"/>
<keyword evidence="3" id="KW-0633">Potassium transport</keyword>
<feature type="transmembrane region" description="Helical" evidence="12">
    <location>
        <begin position="26"/>
        <end position="46"/>
    </location>
</feature>
<comment type="subcellular location">
    <subcellularLocation>
        <location evidence="1">Membrane</location>
        <topology evidence="1">Multi-pass membrane protein</topology>
    </subcellularLocation>
</comment>
<feature type="transmembrane region" description="Helical" evidence="12">
    <location>
        <begin position="182"/>
        <end position="202"/>
    </location>
</feature>
<evidence type="ECO:0000256" key="8">
    <source>
        <dbReference type="ARBA" id="ARBA00022989"/>
    </source>
</evidence>